<dbReference type="PANTHER" id="PTHR11220:SF50">
    <property type="entry name" value="SOUL HEME-BINDING FAMILY PROTEIN"/>
    <property type="match status" value="1"/>
</dbReference>
<dbReference type="Proteomes" id="UP001162541">
    <property type="component" value="Chromosome 7"/>
</dbReference>
<evidence type="ECO:0000313" key="5">
    <source>
        <dbReference type="Proteomes" id="UP001162541"/>
    </source>
</evidence>
<gene>
    <name evidence="3" type="ORF">AXG93_411s1090</name>
    <name evidence="2" type="ORF">Mp_7g02650</name>
</gene>
<dbReference type="AlphaFoldDB" id="A0A176VGZ4"/>
<organism evidence="3 4">
    <name type="scientific">Marchantia polymorpha subsp. ruderalis</name>
    <dbReference type="NCBI Taxonomy" id="1480154"/>
    <lineage>
        <taxon>Eukaryota</taxon>
        <taxon>Viridiplantae</taxon>
        <taxon>Streptophyta</taxon>
        <taxon>Embryophyta</taxon>
        <taxon>Marchantiophyta</taxon>
        <taxon>Marchantiopsida</taxon>
        <taxon>Marchantiidae</taxon>
        <taxon>Marchantiales</taxon>
        <taxon>Marchantiaceae</taxon>
        <taxon>Marchantia</taxon>
    </lineage>
</organism>
<accession>A0A176VGZ4</accession>
<sequence length="406" mass="45077">MALSPAIVPSCSLAPNKSVVLGFAPDGSSLGSSTARVSIVSASGNGGIPMRSGSFPLRCTGSSMISRKHVICSAMAPAASTEAEYAMGSPKMKELMAFLEKDLPHLFDDQGIDKNMYDEKVDFVDPITKYNSLGGYLFNIQMLRRLFEPIFELHSLKQTGPTEITTRWTMTMTPVILPWRPQLIFTGTSVMTVNPETGRFNSHVDFWDSIKNNDYFSIEALQDVLGQLQIYKTPDLETPKYRVLKRTGAYEVRQYEQFLVAETPSDELVGNKGFNEVAGYLFGKNTTGEKMKMTTPVFNMSAGEGSQLQFVLPLKSELSTVPGPLSEQVKLRAVDKTFAAAVKFNGQTTQELILEKESKLRAAVISNGLQPEEGYLLARYNDPGRTKPFMRRNEVIIWLKDFSLEV</sequence>
<dbReference type="Gene3D" id="3.20.80.10">
    <property type="entry name" value="Regulatory factor, effector binding domain"/>
    <property type="match status" value="1"/>
</dbReference>
<dbReference type="FunFam" id="3.20.80.10:FF:000008">
    <property type="entry name" value="SOUL heme-binding protein"/>
    <property type="match status" value="1"/>
</dbReference>
<dbReference type="SUPFAM" id="SSF54427">
    <property type="entry name" value="NTF2-like"/>
    <property type="match status" value="1"/>
</dbReference>
<reference evidence="3 4" key="1">
    <citation type="submission" date="2016-03" db="EMBL/GenBank/DDBJ databases">
        <title>Mechanisms controlling the formation of the plant cell surface in tip-growing cells are functionally conserved among land plants.</title>
        <authorList>
            <person name="Honkanen S."/>
            <person name="Jones V.A."/>
            <person name="Morieri G."/>
            <person name="Champion C."/>
            <person name="Hetherington A.J."/>
            <person name="Kelly S."/>
            <person name="Saint-Marcoux D."/>
            <person name="Proust H."/>
            <person name="Prescott H."/>
            <person name="Dolan L."/>
        </authorList>
    </citation>
    <scope>NUCLEOTIDE SEQUENCE [LARGE SCALE GENOMIC DNA]</scope>
    <source>
        <strain evidence="4">cv. Tak-1 and cv. Tak-2</strain>
        <tissue evidence="3">Whole gametophyte</tissue>
    </source>
</reference>
<dbReference type="Proteomes" id="UP000077202">
    <property type="component" value="Unassembled WGS sequence"/>
</dbReference>
<name>A0A176VGZ4_MARPO</name>
<reference evidence="2" key="2">
    <citation type="journal article" date="2019" name="Curr. Biol.">
        <title>Chromatin organization in early land plants reveals an ancestral association between H3K27me3, transposons, and constitutive heterochromatin.</title>
        <authorList>
            <person name="Montgomery S.A."/>
            <person name="Tanizawa Y."/>
            <person name="Galik B."/>
            <person name="Wang N."/>
            <person name="Ito T."/>
            <person name="Mochizuki T."/>
            <person name="Akimcheva S."/>
            <person name="Bowman J."/>
            <person name="Cognat V."/>
            <person name="Drouard L."/>
            <person name="Ekker H."/>
            <person name="Houng S."/>
            <person name="Kohchi T."/>
            <person name="Lin S."/>
            <person name="Liu L.D."/>
            <person name="Nakamura Y."/>
            <person name="Valeeva L.R."/>
            <person name="Shakirov E.V."/>
            <person name="Shippen D.E."/>
            <person name="Wei W."/>
            <person name="Yagura M."/>
            <person name="Yamaoka S."/>
            <person name="Yamato K.T."/>
            <person name="Liu C."/>
            <person name="Berger F."/>
        </authorList>
    </citation>
    <scope>NUCLEOTIDE SEQUENCE [LARGE SCALE GENOMIC DNA]</scope>
    <source>
        <strain evidence="2">Tak-1</strain>
    </source>
</reference>
<dbReference type="Pfam" id="PF10184">
    <property type="entry name" value="DUF2358"/>
    <property type="match status" value="1"/>
</dbReference>
<dbReference type="InterPro" id="IPR032710">
    <property type="entry name" value="NTF2-like_dom_sf"/>
</dbReference>
<evidence type="ECO:0000256" key="1">
    <source>
        <dbReference type="ARBA" id="ARBA00009817"/>
    </source>
</evidence>
<dbReference type="SUPFAM" id="SSF55136">
    <property type="entry name" value="Probable bacterial effector-binding domain"/>
    <property type="match status" value="1"/>
</dbReference>
<proteinExistence type="inferred from homology"/>
<dbReference type="InterPro" id="IPR006917">
    <property type="entry name" value="SOUL_heme-bd"/>
</dbReference>
<dbReference type="EMBL" id="AP019872">
    <property type="protein sequence ID" value="BBN15997.1"/>
    <property type="molecule type" value="Genomic_DNA"/>
</dbReference>
<dbReference type="InterPro" id="IPR018790">
    <property type="entry name" value="DUF2358"/>
</dbReference>
<evidence type="ECO:0000313" key="4">
    <source>
        <dbReference type="Proteomes" id="UP000077202"/>
    </source>
</evidence>
<protein>
    <recommendedName>
        <fullName evidence="6">SOUL heme-binding protein</fullName>
    </recommendedName>
</protein>
<dbReference type="PANTHER" id="PTHR11220">
    <property type="entry name" value="HEME-BINDING PROTEIN-RELATED"/>
    <property type="match status" value="1"/>
</dbReference>
<dbReference type="Pfam" id="PF04832">
    <property type="entry name" value="SOUL"/>
    <property type="match status" value="1"/>
</dbReference>
<evidence type="ECO:0000313" key="2">
    <source>
        <dbReference type="EMBL" id="BBN15997.1"/>
    </source>
</evidence>
<dbReference type="EMBL" id="LVLJ01003789">
    <property type="protein sequence ID" value="OAE19703.1"/>
    <property type="molecule type" value="Genomic_DNA"/>
</dbReference>
<evidence type="ECO:0008006" key="6">
    <source>
        <dbReference type="Google" id="ProtNLM"/>
    </source>
</evidence>
<evidence type="ECO:0000313" key="3">
    <source>
        <dbReference type="EMBL" id="OAE19703.1"/>
    </source>
</evidence>
<keyword evidence="4" id="KW-1185">Reference proteome</keyword>
<comment type="similarity">
    <text evidence="1">Belongs to the HEBP family.</text>
</comment>
<dbReference type="InterPro" id="IPR011256">
    <property type="entry name" value="Reg_factor_effector_dom_sf"/>
</dbReference>
<reference evidence="5" key="3">
    <citation type="journal article" date="2020" name="Curr. Biol.">
        <title>Chromatin organization in early land plants reveals an ancestral association between H3K27me3, transposons, and constitutive heterochromatin.</title>
        <authorList>
            <person name="Montgomery S.A."/>
            <person name="Tanizawa Y."/>
            <person name="Galik B."/>
            <person name="Wang N."/>
            <person name="Ito T."/>
            <person name="Mochizuki T."/>
            <person name="Akimcheva S."/>
            <person name="Bowman J.L."/>
            <person name="Cognat V."/>
            <person name="Marechal-Drouard L."/>
            <person name="Ekker H."/>
            <person name="Hong S.F."/>
            <person name="Kohchi T."/>
            <person name="Lin S.S."/>
            <person name="Liu L.D."/>
            <person name="Nakamura Y."/>
            <person name="Valeeva L.R."/>
            <person name="Shakirov E.V."/>
            <person name="Shippen D.E."/>
            <person name="Wei W.L."/>
            <person name="Yagura M."/>
            <person name="Yamaoka S."/>
            <person name="Yamato K.T."/>
            <person name="Liu C."/>
            <person name="Berger F."/>
        </authorList>
    </citation>
    <scope>NUCLEOTIDE SEQUENCE [LARGE SCALE GENOMIC DNA]</scope>
    <source>
        <strain evidence="5">Tak-1</strain>
    </source>
</reference>